<accession>A0A183SY45</accession>
<dbReference type="SUPFAM" id="SSF56672">
    <property type="entry name" value="DNA/RNA polymerases"/>
    <property type="match status" value="1"/>
</dbReference>
<name>A0A183SY45_SCHSO</name>
<feature type="domain" description="Reverse transcriptase" evidence="1">
    <location>
        <begin position="11"/>
        <end position="106"/>
    </location>
</feature>
<reference evidence="2 3" key="2">
    <citation type="submission" date="2018-11" db="EMBL/GenBank/DDBJ databases">
        <authorList>
            <consortium name="Pathogen Informatics"/>
        </authorList>
    </citation>
    <scope>NUCLEOTIDE SEQUENCE [LARGE SCALE GENOMIC DNA]</scope>
    <source>
        <strain evidence="2 3">NST_G2</strain>
    </source>
</reference>
<sequence length="190" mass="21248">MIFVDRQIQEKCQEMLTHLYTAFVDLTKAFDMVNRNGLGKVIQKFGCNERFPQMVHQLHDWMTARVIDKGTVSEAFAVTNGVKQGCVLAPTLFSLMLSAMLMDAYRDEQPGIRVHNFVYQLFWLMRSNEVAERQGARADWLNGTATRCSLSYTSSYIAFPEGGSTVVTHLRVEGPVGKPLASDMVGTTGS</sequence>
<reference evidence="4" key="1">
    <citation type="submission" date="2016-06" db="UniProtKB">
        <authorList>
            <consortium name="WormBaseParasite"/>
        </authorList>
    </citation>
    <scope>IDENTIFICATION</scope>
</reference>
<protein>
    <submittedName>
        <fullName evidence="4">Reverse transcriptase domain-containing protein</fullName>
    </submittedName>
</protein>
<gene>
    <name evidence="2" type="ORF">SSLN_LOCUS9143</name>
</gene>
<dbReference type="OrthoDB" id="786357at2759"/>
<dbReference type="InterPro" id="IPR000477">
    <property type="entry name" value="RT_dom"/>
</dbReference>
<keyword evidence="3" id="KW-1185">Reference proteome</keyword>
<dbReference type="PANTHER" id="PTHR47027:SF26">
    <property type="entry name" value="REVERSE TRANSCRIPTASE DOMAIN-CONTAINING PROTEIN"/>
    <property type="match status" value="1"/>
</dbReference>
<dbReference type="Proteomes" id="UP000275846">
    <property type="component" value="Unassembled WGS sequence"/>
</dbReference>
<dbReference type="AlphaFoldDB" id="A0A183SY45"/>
<dbReference type="Pfam" id="PF00078">
    <property type="entry name" value="RVT_1"/>
    <property type="match status" value="1"/>
</dbReference>
<dbReference type="EMBL" id="UYSU01035060">
    <property type="protein sequence ID" value="VDL95528.1"/>
    <property type="molecule type" value="Genomic_DNA"/>
</dbReference>
<proteinExistence type="predicted"/>
<organism evidence="4">
    <name type="scientific">Schistocephalus solidus</name>
    <name type="common">Tapeworm</name>
    <dbReference type="NCBI Taxonomy" id="70667"/>
    <lineage>
        <taxon>Eukaryota</taxon>
        <taxon>Metazoa</taxon>
        <taxon>Spiralia</taxon>
        <taxon>Lophotrochozoa</taxon>
        <taxon>Platyhelminthes</taxon>
        <taxon>Cestoda</taxon>
        <taxon>Eucestoda</taxon>
        <taxon>Diphyllobothriidea</taxon>
        <taxon>Diphyllobothriidae</taxon>
        <taxon>Schistocephalus</taxon>
    </lineage>
</organism>
<dbReference type="InterPro" id="IPR043502">
    <property type="entry name" value="DNA/RNA_pol_sf"/>
</dbReference>
<evidence type="ECO:0000313" key="4">
    <source>
        <dbReference type="WBParaSite" id="SSLN_0000949201-mRNA-1"/>
    </source>
</evidence>
<dbReference type="WBParaSite" id="SSLN_0000949201-mRNA-1">
    <property type="protein sequence ID" value="SSLN_0000949201-mRNA-1"/>
    <property type="gene ID" value="SSLN_0000949201"/>
</dbReference>
<evidence type="ECO:0000313" key="3">
    <source>
        <dbReference type="Proteomes" id="UP000275846"/>
    </source>
</evidence>
<evidence type="ECO:0000259" key="1">
    <source>
        <dbReference type="Pfam" id="PF00078"/>
    </source>
</evidence>
<dbReference type="PANTHER" id="PTHR47027">
    <property type="entry name" value="REVERSE TRANSCRIPTASE DOMAIN-CONTAINING PROTEIN"/>
    <property type="match status" value="1"/>
</dbReference>
<evidence type="ECO:0000313" key="2">
    <source>
        <dbReference type="EMBL" id="VDL95528.1"/>
    </source>
</evidence>